<dbReference type="Proteomes" id="UP001201873">
    <property type="component" value="Unassembled WGS sequence"/>
</dbReference>
<dbReference type="EMBL" id="JALKFT010000010">
    <property type="protein sequence ID" value="MCK9876624.1"/>
    <property type="molecule type" value="Genomic_DNA"/>
</dbReference>
<protein>
    <submittedName>
        <fullName evidence="4">Phage tail tape measure protein</fullName>
    </submittedName>
</protein>
<organism evidence="4 5">
    <name type="scientific">Frankia umida</name>
    <dbReference type="NCBI Taxonomy" id="573489"/>
    <lineage>
        <taxon>Bacteria</taxon>
        <taxon>Bacillati</taxon>
        <taxon>Actinomycetota</taxon>
        <taxon>Actinomycetes</taxon>
        <taxon>Frankiales</taxon>
        <taxon>Frankiaceae</taxon>
        <taxon>Frankia</taxon>
    </lineage>
</organism>
<dbReference type="InterPro" id="IPR023346">
    <property type="entry name" value="Lysozyme-like_dom_sf"/>
</dbReference>
<dbReference type="NCBIfam" id="TIGR01760">
    <property type="entry name" value="tape_meas_TP901"/>
    <property type="match status" value="1"/>
</dbReference>
<feature type="transmembrane region" description="Helical" evidence="1">
    <location>
        <begin position="790"/>
        <end position="813"/>
    </location>
</feature>
<dbReference type="Pfam" id="PF01464">
    <property type="entry name" value="SLT"/>
    <property type="match status" value="1"/>
</dbReference>
<feature type="transmembrane region" description="Helical" evidence="1">
    <location>
        <begin position="859"/>
        <end position="879"/>
    </location>
</feature>
<sequence length="1516" mass="157610">MAVVGTAEVMIVPIIKGFGSVGAQIRTELGTVGTAAAGMSGQLTTAGKAAAGTAGQVAGAGRAAAGAAGQVGAAGTAAAGAARGMGQAGAAAAGAAGGLGQAGQAATGAAGAIRAAGGAASATGGALRSAARDTSTWGLGIGAAAEKAKGFVLAATKITSVLGVAGVAAALYKGTQDANKFNAEIQKLSTQAGVSYEKLEDLKIGVLDIAGKVGADPDSLAESLFHVESNFASMGITSEKALSLVTTAAKGAQVGHAGLVDVTNALTAAVAAEIPGVENLDEAMGYLNATVGSGDMSMQDLANAMGTGAVAVVKGYGLSIKDVGAALAVFGDNNIRGAQAGTNLRMVVQSLAVPAKGGADALERLGLTQDSLAKDMQKGGLNAAVTDLHTRLEKAGISAQQQGQVLTEAFGKKAGTGLAILVSQFDRLESKYPELEHGATRFGEAWAGTQKTTKQKIDELKGSFDALLINIGNSTQGIQGKLAGAGAGAIQKLSMGAAAFANSASTGDVTTSSTKWVGQVELAGVKARAEIKRLGETLSNVKKIVSDLAPTFEHVAVVVGGGLVVGLHAFEGVVNLAANHTTALKVALIAIGGIMLANKVATLALTAAQAAQNIVFLITDLRTSSATVALGANSVAKTQNLIGTRLLTAAYNSSLVTLLRTTVAWTAQKVAMVASAVATRAMVAGQWLLNAAMSANPVMLVVIAIAALVAGAILAYKHVGWFRDAVDAVGRALKSAGEWVVKTAKAFGRDLVVAFHAVEDAAKSVGRFFSRIYDDAKHWLGVALDFVKKWWPLILIVMSGGALAIPVLIAKYWRQIYDFTVRIFTDVKNFVVRIFNDVKNGIMAAVNAVVDFFERHWRLILVIATGVTGLLVVLIVNNWSRITGFFKAGWETVSGFISRMWHDVAGFFSSMWSDVSNFARRIWNDVSGFFQKLWSDVSGFASRIWRDVAGFFSDLWRDVSSWATRTWHDVAGFFSDLWRDVSGFAKRIWSDVAGFFADLWRDVSGWATRIWHDVAGFFTNLWHDVSGFVSNLWHDVAGFFSNLWRDVTGWAGRIWHETSAPFISLWHDMTTTASNLWKDVTGWFERIKNDITNSVKTATGWIKGAWDGLKDIFKAPINFLINPIYNDGIRKVWNAFAPIVHESKLEPVNGFAAGGPITGGVPGRDSVLAWLMPGEHVWTAAEVAAAGGQKAMFALRRLFGGGTQARGPGMALGGVVGAVVNAVTDPLGTLEALGSGTLDVLGTAVHWVRGALADAAQAAFTPIRAAVNSTLGQGEDWKGAAGRMAVRPMDAIVELLRGQDKTDQAAAAQAAASAGGAARWAPVMTAALAQAGESASWLSLGLQRMNQESGGDPNAVNRWDSNWTAGHPSVGLMQLINSTFAAYAGPYRNTGPFSYGVSTDPMANVYASIKYTDARYGSLSAWGRPGGYDTGGGKAWPTGTLGYNLSGETEYVWKGSQLAGMSTATTRGGTTNTFHVAVDARGSTDPAATERAVRRGVADALATLDQMLQQGVGGGS</sequence>
<keyword evidence="1" id="KW-0812">Transmembrane</keyword>
<reference evidence="4 5" key="1">
    <citation type="submission" date="2022-04" db="EMBL/GenBank/DDBJ databases">
        <title>Genome diversity in the genus Frankia.</title>
        <authorList>
            <person name="Carlos-Shanley C."/>
            <person name="Hahn D."/>
        </authorList>
    </citation>
    <scope>NUCLEOTIDE SEQUENCE [LARGE SCALE GENOMIC DNA]</scope>
    <source>
        <strain evidence="4 5">Ag45/Mut15</strain>
    </source>
</reference>
<dbReference type="InterPro" id="IPR008258">
    <property type="entry name" value="Transglycosylase_SLT_dom_1"/>
</dbReference>
<keyword evidence="1" id="KW-1133">Transmembrane helix</keyword>
<feature type="domain" description="Phage tail tape measure protein" evidence="3">
    <location>
        <begin position="229"/>
        <end position="411"/>
    </location>
</feature>
<comment type="caution">
    <text evidence="4">The sequence shown here is derived from an EMBL/GenBank/DDBJ whole genome shotgun (WGS) entry which is preliminary data.</text>
</comment>
<keyword evidence="5" id="KW-1185">Reference proteome</keyword>
<dbReference type="Pfam" id="PF10145">
    <property type="entry name" value="PhageMin_Tail"/>
    <property type="match status" value="1"/>
</dbReference>
<feature type="transmembrane region" description="Helical" evidence="1">
    <location>
        <begin position="698"/>
        <end position="716"/>
    </location>
</feature>
<gene>
    <name evidence="4" type="ORF">MXD59_12685</name>
</gene>
<accession>A0ABT0JZB1</accession>
<dbReference type="Gene3D" id="1.20.120.20">
    <property type="entry name" value="Apolipoprotein"/>
    <property type="match status" value="1"/>
</dbReference>
<evidence type="ECO:0000313" key="4">
    <source>
        <dbReference type="EMBL" id="MCK9876624.1"/>
    </source>
</evidence>
<evidence type="ECO:0000256" key="1">
    <source>
        <dbReference type="SAM" id="Phobius"/>
    </source>
</evidence>
<proteinExistence type="predicted"/>
<keyword evidence="1" id="KW-0472">Membrane</keyword>
<dbReference type="SUPFAM" id="SSF53955">
    <property type="entry name" value="Lysozyme-like"/>
    <property type="match status" value="1"/>
</dbReference>
<evidence type="ECO:0000259" key="3">
    <source>
        <dbReference type="Pfam" id="PF10145"/>
    </source>
</evidence>
<dbReference type="CDD" id="cd13402">
    <property type="entry name" value="LT_TF-like"/>
    <property type="match status" value="1"/>
</dbReference>
<dbReference type="InterPro" id="IPR010090">
    <property type="entry name" value="Phage_tape_meas"/>
</dbReference>
<dbReference type="RefSeq" id="WP_248824855.1">
    <property type="nucleotide sequence ID" value="NZ_JALKFT010000010.1"/>
</dbReference>
<evidence type="ECO:0000313" key="5">
    <source>
        <dbReference type="Proteomes" id="UP001201873"/>
    </source>
</evidence>
<dbReference type="Gene3D" id="1.10.530.10">
    <property type="match status" value="1"/>
</dbReference>
<feature type="domain" description="Transglycosylase SLT" evidence="2">
    <location>
        <begin position="1345"/>
        <end position="1434"/>
    </location>
</feature>
<evidence type="ECO:0000259" key="2">
    <source>
        <dbReference type="Pfam" id="PF01464"/>
    </source>
</evidence>
<name>A0ABT0JZB1_9ACTN</name>